<proteinExistence type="predicted"/>
<dbReference type="AlphaFoldDB" id="M5RUZ4"/>
<reference evidence="1 2" key="1">
    <citation type="journal article" date="2013" name="Mar. Genomics">
        <title>Expression of sulfatases in Rhodopirellula baltica and the diversity of sulfatases in the genus Rhodopirellula.</title>
        <authorList>
            <person name="Wegner C.E."/>
            <person name="Richter-Heitmann T."/>
            <person name="Klindworth A."/>
            <person name="Klockow C."/>
            <person name="Richter M."/>
            <person name="Achstetter T."/>
            <person name="Glockner F.O."/>
            <person name="Harder J."/>
        </authorList>
    </citation>
    <scope>NUCLEOTIDE SEQUENCE [LARGE SCALE GENOMIC DNA]</scope>
    <source>
        <strain evidence="1 2">SH398</strain>
    </source>
</reference>
<sequence length="67" mass="7645">MAESIAAILTNGSAIRLFSCHFRRNHHAYKPGRLDGLRWNRRVDRAVPGFGFSRSRVCPRLTRHSPA</sequence>
<comment type="caution">
    <text evidence="1">The sequence shown here is derived from an EMBL/GenBank/DDBJ whole genome shotgun (WGS) entry which is preliminary data.</text>
</comment>
<gene>
    <name evidence="1" type="ORF">RESH_06288</name>
</gene>
<dbReference type="PATRIC" id="fig|1263868.3.peg.6827"/>
<name>M5RUZ4_9BACT</name>
<evidence type="ECO:0000313" key="2">
    <source>
        <dbReference type="Proteomes" id="UP000011996"/>
    </source>
</evidence>
<organism evidence="1 2">
    <name type="scientific">Rhodopirellula europaea SH398</name>
    <dbReference type="NCBI Taxonomy" id="1263868"/>
    <lineage>
        <taxon>Bacteria</taxon>
        <taxon>Pseudomonadati</taxon>
        <taxon>Planctomycetota</taxon>
        <taxon>Planctomycetia</taxon>
        <taxon>Pirellulales</taxon>
        <taxon>Pirellulaceae</taxon>
        <taxon>Rhodopirellula</taxon>
    </lineage>
</organism>
<dbReference type="Proteomes" id="UP000011996">
    <property type="component" value="Unassembled WGS sequence"/>
</dbReference>
<dbReference type="EMBL" id="ANOF01000207">
    <property type="protein sequence ID" value="EMI23125.1"/>
    <property type="molecule type" value="Genomic_DNA"/>
</dbReference>
<protein>
    <submittedName>
        <fullName evidence="1">Uncharacterized protein</fullName>
    </submittedName>
</protein>
<accession>M5RUZ4</accession>
<dbReference type="STRING" id="1263868.RESH_06288"/>
<evidence type="ECO:0000313" key="1">
    <source>
        <dbReference type="EMBL" id="EMI23125.1"/>
    </source>
</evidence>